<dbReference type="InterPro" id="IPR035269">
    <property type="entry name" value="PSMD9"/>
</dbReference>
<dbReference type="InterPro" id="IPR036034">
    <property type="entry name" value="PDZ_sf"/>
</dbReference>
<dbReference type="OrthoDB" id="72325at2759"/>
<dbReference type="GO" id="GO:0005634">
    <property type="term" value="C:nucleus"/>
    <property type="evidence" value="ECO:0007669"/>
    <property type="project" value="EnsemblFungi"/>
</dbReference>
<dbReference type="GO" id="GO:0044183">
    <property type="term" value="F:protein folding chaperone"/>
    <property type="evidence" value="ECO:0007669"/>
    <property type="project" value="EnsemblFungi"/>
</dbReference>
<dbReference type="FunCoup" id="A0A1X2HWF5">
    <property type="interactions" value="771"/>
</dbReference>
<reference evidence="5 6" key="1">
    <citation type="submission" date="2016-07" db="EMBL/GenBank/DDBJ databases">
        <title>Pervasive Adenine N6-methylation of Active Genes in Fungi.</title>
        <authorList>
            <consortium name="DOE Joint Genome Institute"/>
            <person name="Mondo S.J."/>
            <person name="Dannebaum R.O."/>
            <person name="Kuo R.C."/>
            <person name="Labutti K."/>
            <person name="Haridas S."/>
            <person name="Kuo A."/>
            <person name="Salamov A."/>
            <person name="Ahrendt S.R."/>
            <person name="Lipzen A."/>
            <person name="Sullivan W."/>
            <person name="Andreopoulos W.B."/>
            <person name="Clum A."/>
            <person name="Lindquist E."/>
            <person name="Daum C."/>
            <person name="Ramamoorthy G.K."/>
            <person name="Gryganskyi A."/>
            <person name="Culley D."/>
            <person name="Magnuson J.K."/>
            <person name="James T.Y."/>
            <person name="O'Malley M.A."/>
            <person name="Stajich J.E."/>
            <person name="Spatafora J.W."/>
            <person name="Visel A."/>
            <person name="Grigoriev I.V."/>
        </authorList>
    </citation>
    <scope>NUCLEOTIDE SEQUENCE [LARGE SCALE GENOMIC DNA]</scope>
    <source>
        <strain evidence="5 6">NRRL 2496</strain>
    </source>
</reference>
<evidence type="ECO:0000313" key="6">
    <source>
        <dbReference type="Proteomes" id="UP000242180"/>
    </source>
</evidence>
<dbReference type="Pfam" id="PF18265">
    <property type="entry name" value="Nas2_N"/>
    <property type="match status" value="1"/>
</dbReference>
<dbReference type="OMA" id="DWGGRGM"/>
<dbReference type="STRING" id="13706.A0A1X2HWF5"/>
<dbReference type="GO" id="GO:0005829">
    <property type="term" value="C:cytosol"/>
    <property type="evidence" value="ECO:0007669"/>
    <property type="project" value="EnsemblFungi"/>
</dbReference>
<dbReference type="Gene3D" id="2.30.42.10">
    <property type="match status" value="1"/>
</dbReference>
<dbReference type="PANTHER" id="PTHR12651:SF1">
    <property type="entry name" value="26S PROTEASOME NON-ATPASE REGULATORY SUBUNIT 9"/>
    <property type="match status" value="1"/>
</dbReference>
<evidence type="ECO:0000256" key="1">
    <source>
        <dbReference type="ARBA" id="ARBA00023186"/>
    </source>
</evidence>
<dbReference type="InterPro" id="IPR001478">
    <property type="entry name" value="PDZ"/>
</dbReference>
<dbReference type="FunFam" id="2.30.42.10:FF:000107">
    <property type="entry name" value="26S proteasome non-ATPase regulatory subunit 9"/>
    <property type="match status" value="1"/>
</dbReference>
<accession>A0A1X2HWF5</accession>
<name>A0A1X2HWF5_SYNRA</name>
<dbReference type="PANTHER" id="PTHR12651">
    <property type="entry name" value="26S PROTEASOME NON-ATPASE REGULATORY SUBUNIT 9"/>
    <property type="match status" value="1"/>
</dbReference>
<organism evidence="5 6">
    <name type="scientific">Syncephalastrum racemosum</name>
    <name type="common">Filamentous fungus</name>
    <dbReference type="NCBI Taxonomy" id="13706"/>
    <lineage>
        <taxon>Eukaryota</taxon>
        <taxon>Fungi</taxon>
        <taxon>Fungi incertae sedis</taxon>
        <taxon>Mucoromycota</taxon>
        <taxon>Mucoromycotina</taxon>
        <taxon>Mucoromycetes</taxon>
        <taxon>Mucorales</taxon>
        <taxon>Syncephalastraceae</taxon>
        <taxon>Syncephalastrum</taxon>
    </lineage>
</organism>
<evidence type="ECO:0000256" key="3">
    <source>
        <dbReference type="SAM" id="MobiDB-lite"/>
    </source>
</evidence>
<dbReference type="SUPFAM" id="SSF50156">
    <property type="entry name" value="PDZ domain-like"/>
    <property type="match status" value="1"/>
</dbReference>
<keyword evidence="6" id="KW-1185">Reference proteome</keyword>
<comment type="caution">
    <text evidence="5">The sequence shown here is derived from an EMBL/GenBank/DDBJ whole genome shotgun (WGS) entry which is preliminary data.</text>
</comment>
<evidence type="ECO:0000259" key="4">
    <source>
        <dbReference type="SMART" id="SM00228"/>
    </source>
</evidence>
<proteinExistence type="predicted"/>
<gene>
    <name evidence="5" type="ORF">BCR43DRAFT_484208</name>
</gene>
<dbReference type="Gene3D" id="6.10.140.1710">
    <property type="match status" value="1"/>
</dbReference>
<keyword evidence="1" id="KW-0143">Chaperone</keyword>
<dbReference type="InParanoid" id="A0A1X2HWF5"/>
<dbReference type="AlphaFoldDB" id="A0A1X2HWF5"/>
<feature type="compositionally biased region" description="Low complexity" evidence="3">
    <location>
        <begin position="101"/>
        <end position="113"/>
    </location>
</feature>
<evidence type="ECO:0000313" key="5">
    <source>
        <dbReference type="EMBL" id="ORZ03940.1"/>
    </source>
</evidence>
<feature type="region of interest" description="Disordered" evidence="3">
    <location>
        <begin position="94"/>
        <end position="125"/>
    </location>
</feature>
<protein>
    <recommendedName>
        <fullName evidence="2">Probable 26S proteasome regulatory subunit p27</fullName>
    </recommendedName>
</protein>
<feature type="domain" description="PDZ" evidence="4">
    <location>
        <begin position="110"/>
        <end position="191"/>
    </location>
</feature>
<dbReference type="Proteomes" id="UP000242180">
    <property type="component" value="Unassembled WGS sequence"/>
</dbReference>
<sequence>MPAVDPSEDKIKKAQALVAKKDDIEEQLRALEDGLRIQGVGMDQPLVDREGFPRSDVDVAAARTSRHLVHRLRNDHKAIMREIEHALHEIHSAVKMQSEPNNNDSSTTSGNSDMMVDTNSGSDNSALQEPFAIVNRVAPDSPASASGLVREDRITRFGPVHAGNHERLQALNRLVASSEGQPIEVVVLRGSRSHTLSLTPMAGWGGRGTLGCHILPL</sequence>
<dbReference type="GO" id="GO:0070682">
    <property type="term" value="P:proteasome regulatory particle assembly"/>
    <property type="evidence" value="ECO:0007669"/>
    <property type="project" value="EnsemblFungi"/>
</dbReference>
<dbReference type="EMBL" id="MCGN01000001">
    <property type="protein sequence ID" value="ORZ03940.1"/>
    <property type="molecule type" value="Genomic_DNA"/>
</dbReference>
<dbReference type="SMART" id="SM00228">
    <property type="entry name" value="PDZ"/>
    <property type="match status" value="1"/>
</dbReference>
<dbReference type="InterPro" id="IPR040815">
    <property type="entry name" value="Nas2_N"/>
</dbReference>
<evidence type="ECO:0000256" key="2">
    <source>
        <dbReference type="ARBA" id="ARBA00068021"/>
    </source>
</evidence>